<keyword evidence="3" id="KW-1185">Reference proteome</keyword>
<feature type="transmembrane region" description="Helical" evidence="1">
    <location>
        <begin position="147"/>
        <end position="168"/>
    </location>
</feature>
<protein>
    <submittedName>
        <fullName evidence="2">Uncharacterized protein</fullName>
    </submittedName>
</protein>
<dbReference type="Proteomes" id="UP001148312">
    <property type="component" value="Unassembled WGS sequence"/>
</dbReference>
<dbReference type="AlphaFoldDB" id="A0A9W9XN34"/>
<dbReference type="GeneID" id="81620599"/>
<feature type="transmembrane region" description="Helical" evidence="1">
    <location>
        <begin position="46"/>
        <end position="66"/>
    </location>
</feature>
<keyword evidence="1" id="KW-0472">Membrane</keyword>
<comment type="caution">
    <text evidence="2">The sequence shown here is derived from an EMBL/GenBank/DDBJ whole genome shotgun (WGS) entry which is preliminary data.</text>
</comment>
<evidence type="ECO:0000313" key="3">
    <source>
        <dbReference type="Proteomes" id="UP001148312"/>
    </source>
</evidence>
<feature type="transmembrane region" description="Helical" evidence="1">
    <location>
        <begin position="114"/>
        <end position="135"/>
    </location>
</feature>
<feature type="transmembrane region" description="Helical" evidence="1">
    <location>
        <begin position="72"/>
        <end position="93"/>
    </location>
</feature>
<evidence type="ECO:0000256" key="1">
    <source>
        <dbReference type="SAM" id="Phobius"/>
    </source>
</evidence>
<name>A0A9W9XN34_9EURO</name>
<sequence length="190" mass="20697">MAAVRLRNAFRYPDDLDDDQDHLDEQQQEQLIEQLQRQNDTRNAQYHLIFTTIPLLATLPFLFTLFSSSSMALLSILSILSLLTSAYTMRLAPLRPDHKGKRAVTASTQRRDRIHAALVPGNALLVLVLGGSGWAMRGAGTGAGAGAGMGIGMLFFIPGVLLGVVLIAQRTMLSVDISTLKQLQYGYKGA</sequence>
<dbReference type="RefSeq" id="XP_056794643.1">
    <property type="nucleotide sequence ID" value="XM_056930350.1"/>
</dbReference>
<accession>A0A9W9XN34</accession>
<reference evidence="2" key="2">
    <citation type="journal article" date="2023" name="IMA Fungus">
        <title>Comparative genomic study of the Penicillium genus elucidates a diverse pangenome and 15 lateral gene transfer events.</title>
        <authorList>
            <person name="Petersen C."/>
            <person name="Sorensen T."/>
            <person name="Nielsen M.R."/>
            <person name="Sondergaard T.E."/>
            <person name="Sorensen J.L."/>
            <person name="Fitzpatrick D.A."/>
            <person name="Frisvad J.C."/>
            <person name="Nielsen K.L."/>
        </authorList>
    </citation>
    <scope>NUCLEOTIDE SEQUENCE</scope>
    <source>
        <strain evidence="2">IBT 30728</strain>
    </source>
</reference>
<keyword evidence="1" id="KW-1133">Transmembrane helix</keyword>
<organism evidence="2 3">
    <name type="scientific">Penicillium diatomitis</name>
    <dbReference type="NCBI Taxonomy" id="2819901"/>
    <lineage>
        <taxon>Eukaryota</taxon>
        <taxon>Fungi</taxon>
        <taxon>Dikarya</taxon>
        <taxon>Ascomycota</taxon>
        <taxon>Pezizomycotina</taxon>
        <taxon>Eurotiomycetes</taxon>
        <taxon>Eurotiomycetidae</taxon>
        <taxon>Eurotiales</taxon>
        <taxon>Aspergillaceae</taxon>
        <taxon>Penicillium</taxon>
    </lineage>
</organism>
<evidence type="ECO:0000313" key="2">
    <source>
        <dbReference type="EMBL" id="KAJ5495630.1"/>
    </source>
</evidence>
<proteinExistence type="predicted"/>
<keyword evidence="1" id="KW-0812">Transmembrane</keyword>
<gene>
    <name evidence="2" type="ORF">N7539_000746</name>
</gene>
<reference evidence="2" key="1">
    <citation type="submission" date="2022-12" db="EMBL/GenBank/DDBJ databases">
        <authorList>
            <person name="Petersen C."/>
        </authorList>
    </citation>
    <scope>NUCLEOTIDE SEQUENCE</scope>
    <source>
        <strain evidence="2">IBT 30728</strain>
    </source>
</reference>
<dbReference type="EMBL" id="JAPWDQ010000001">
    <property type="protein sequence ID" value="KAJ5495630.1"/>
    <property type="molecule type" value="Genomic_DNA"/>
</dbReference>